<reference evidence="1 2" key="1">
    <citation type="submission" date="2018-07" db="EMBL/GenBank/DDBJ databases">
        <title>Dyella monticola sp. nov. and Dyella psychrodurans sp. nov. isolated from monsoon evergreen broad-leaved forest soil of Dinghu Mountain, China.</title>
        <authorList>
            <person name="Gao Z."/>
            <person name="Qiu L."/>
        </authorList>
    </citation>
    <scope>NUCLEOTIDE SEQUENCE [LARGE SCALE GENOMIC DNA]</scope>
    <source>
        <strain evidence="1 2">4G-K06</strain>
    </source>
</reference>
<keyword evidence="2" id="KW-1185">Reference proteome</keyword>
<protein>
    <submittedName>
        <fullName evidence="1">Uncharacterized protein</fullName>
    </submittedName>
</protein>
<gene>
    <name evidence="1" type="ORF">DWU98_03565</name>
</gene>
<dbReference type="AlphaFoldDB" id="A0A370X9I6"/>
<organism evidence="1 2">
    <name type="scientific">Dyella monticola</name>
    <dbReference type="NCBI Taxonomy" id="1927958"/>
    <lineage>
        <taxon>Bacteria</taxon>
        <taxon>Pseudomonadati</taxon>
        <taxon>Pseudomonadota</taxon>
        <taxon>Gammaproteobacteria</taxon>
        <taxon>Lysobacterales</taxon>
        <taxon>Rhodanobacteraceae</taxon>
        <taxon>Dyella</taxon>
    </lineage>
</organism>
<dbReference type="EMBL" id="QRBE01000001">
    <property type="protein sequence ID" value="RDS85026.1"/>
    <property type="molecule type" value="Genomic_DNA"/>
</dbReference>
<name>A0A370X9I6_9GAMM</name>
<evidence type="ECO:0000313" key="2">
    <source>
        <dbReference type="Proteomes" id="UP000254258"/>
    </source>
</evidence>
<dbReference type="Proteomes" id="UP000254258">
    <property type="component" value="Unassembled WGS sequence"/>
</dbReference>
<sequence length="73" mass="8071">MLSGVRHSCYQEYASAAIPITARVFAPANFSNVKTVTVSRATLSRWTTTVDRQWQRGFARQRKAGFPVGKAAP</sequence>
<comment type="caution">
    <text evidence="1">The sequence shown here is derived from an EMBL/GenBank/DDBJ whole genome shotgun (WGS) entry which is preliminary data.</text>
</comment>
<accession>A0A370X9I6</accession>
<proteinExistence type="predicted"/>
<evidence type="ECO:0000313" key="1">
    <source>
        <dbReference type="EMBL" id="RDS85026.1"/>
    </source>
</evidence>